<keyword evidence="2" id="KW-0472">Membrane</keyword>
<dbReference type="Proteomes" id="UP001605036">
    <property type="component" value="Unassembled WGS sequence"/>
</dbReference>
<feature type="region of interest" description="Disordered" evidence="1">
    <location>
        <begin position="193"/>
        <end position="223"/>
    </location>
</feature>
<evidence type="ECO:0000256" key="1">
    <source>
        <dbReference type="SAM" id="MobiDB-lite"/>
    </source>
</evidence>
<evidence type="ECO:0000256" key="2">
    <source>
        <dbReference type="SAM" id="Phobius"/>
    </source>
</evidence>
<dbReference type="EMBL" id="JBHFFA010000007">
    <property type="protein sequence ID" value="KAL2613430.1"/>
    <property type="molecule type" value="Genomic_DNA"/>
</dbReference>
<feature type="region of interest" description="Disordered" evidence="1">
    <location>
        <begin position="241"/>
        <end position="267"/>
    </location>
</feature>
<feature type="compositionally biased region" description="Polar residues" evidence="1">
    <location>
        <begin position="248"/>
        <end position="263"/>
    </location>
</feature>
<dbReference type="PANTHER" id="PTHR33324">
    <property type="entry name" value="EXPRESSED PROTEIN"/>
    <property type="match status" value="1"/>
</dbReference>
<protein>
    <submittedName>
        <fullName evidence="3">Uncharacterized protein</fullName>
    </submittedName>
</protein>
<evidence type="ECO:0000313" key="3">
    <source>
        <dbReference type="EMBL" id="KAL2613430.1"/>
    </source>
</evidence>
<dbReference type="AlphaFoldDB" id="A0ABD1XWU5"/>
<organism evidence="3 4">
    <name type="scientific">Riccia fluitans</name>
    <dbReference type="NCBI Taxonomy" id="41844"/>
    <lineage>
        <taxon>Eukaryota</taxon>
        <taxon>Viridiplantae</taxon>
        <taxon>Streptophyta</taxon>
        <taxon>Embryophyta</taxon>
        <taxon>Marchantiophyta</taxon>
        <taxon>Marchantiopsida</taxon>
        <taxon>Marchantiidae</taxon>
        <taxon>Marchantiales</taxon>
        <taxon>Ricciaceae</taxon>
        <taxon>Riccia</taxon>
    </lineage>
</organism>
<feature type="transmembrane region" description="Helical" evidence="2">
    <location>
        <begin position="40"/>
        <end position="60"/>
    </location>
</feature>
<evidence type="ECO:0000313" key="4">
    <source>
        <dbReference type="Proteomes" id="UP001605036"/>
    </source>
</evidence>
<reference evidence="3 4" key="1">
    <citation type="submission" date="2024-09" db="EMBL/GenBank/DDBJ databases">
        <title>Chromosome-scale assembly of Riccia fluitans.</title>
        <authorList>
            <person name="Paukszto L."/>
            <person name="Sawicki J."/>
            <person name="Karawczyk K."/>
            <person name="Piernik-Szablinska J."/>
            <person name="Szczecinska M."/>
            <person name="Mazdziarz M."/>
        </authorList>
    </citation>
    <scope>NUCLEOTIDE SEQUENCE [LARGE SCALE GENOMIC DNA]</scope>
    <source>
        <strain evidence="3">Rf_01</strain>
        <tissue evidence="3">Aerial parts of the thallus</tissue>
    </source>
</reference>
<sequence>MNCKEYEMIVGYLEDLEHLAEILRSRRKIEVSGKHPSKQIAFGVMAVHLASLGFLVYTGAIMQKKFDKYLASFKKAREWSMSTRARLIEEEVTCGMTIKDKLNQKCPFYHRMYAIFGHQANIVPPATAKDGLPPELEVEEDSSVPITFLDSQVTTEISEQQFDLPIENQFVFQTIGNEGGSNVEGDEIAHAKTENFDEEFGDDGGGPDDEMGRRPEEELEFPKSGTRFGAEPFVHVQLSSVERPRRATMSSQQTNEQVSNETPTARRDGKCLAQRSNLISVYEDAVREKTLHRKQIMESKEIFREQMLIERRMARVQKERFLAEQVKESQKRARIDRRTSLLMELTKARKSISEIQELFQVLDSVEKSVNETEF</sequence>
<feature type="compositionally biased region" description="Acidic residues" evidence="1">
    <location>
        <begin position="196"/>
        <end position="209"/>
    </location>
</feature>
<keyword evidence="2" id="KW-1133">Transmembrane helix</keyword>
<gene>
    <name evidence="3" type="ORF">R1flu_025122</name>
</gene>
<keyword evidence="4" id="KW-1185">Reference proteome</keyword>
<proteinExistence type="predicted"/>
<accession>A0ABD1XWU5</accession>
<keyword evidence="2" id="KW-0812">Transmembrane</keyword>
<comment type="caution">
    <text evidence="3">The sequence shown here is derived from an EMBL/GenBank/DDBJ whole genome shotgun (WGS) entry which is preliminary data.</text>
</comment>
<name>A0ABD1XWU5_9MARC</name>
<dbReference type="PANTHER" id="PTHR33324:SF2">
    <property type="entry name" value="MYB_SANT-LIKE DNA-BINDING DOMAIN-CONTAINING PROTEIN"/>
    <property type="match status" value="1"/>
</dbReference>